<dbReference type="EMBL" id="SJPR01000002">
    <property type="protein sequence ID" value="TWT97852.1"/>
    <property type="molecule type" value="Genomic_DNA"/>
</dbReference>
<feature type="chain" id="PRO_5022830476" evidence="1">
    <location>
        <begin position="27"/>
        <end position="135"/>
    </location>
</feature>
<name>A0A5C6ACS9_9BACT</name>
<sequence length="135" mass="13857" precursor="true">MRRNLANTTSSLLAAAYLALAMFGHAWHDHGSCSDASCGSESIAACECDLHRLLAERGASAADAVEGFASRQSTGCEHDCLACIALGHLSVGYASVEPLIAEEATSVLVRIAVEAVALSARPLVYGPRGPPASGC</sequence>
<feature type="signal peptide" evidence="1">
    <location>
        <begin position="1"/>
        <end position="26"/>
    </location>
</feature>
<dbReference type="AlphaFoldDB" id="A0A5C6ACS9"/>
<evidence type="ECO:0000313" key="3">
    <source>
        <dbReference type="Proteomes" id="UP000317421"/>
    </source>
</evidence>
<organism evidence="2 3">
    <name type="scientific">Botrimarina colliarenosi</name>
    <dbReference type="NCBI Taxonomy" id="2528001"/>
    <lineage>
        <taxon>Bacteria</taxon>
        <taxon>Pseudomonadati</taxon>
        <taxon>Planctomycetota</taxon>
        <taxon>Planctomycetia</taxon>
        <taxon>Pirellulales</taxon>
        <taxon>Lacipirellulaceae</taxon>
        <taxon>Botrimarina</taxon>
    </lineage>
</organism>
<dbReference type="Proteomes" id="UP000317421">
    <property type="component" value="Unassembled WGS sequence"/>
</dbReference>
<keyword evidence="3" id="KW-1185">Reference proteome</keyword>
<evidence type="ECO:0000313" key="2">
    <source>
        <dbReference type="EMBL" id="TWT97852.1"/>
    </source>
</evidence>
<dbReference type="RefSeq" id="WP_146444746.1">
    <property type="nucleotide sequence ID" value="NZ_SJPR01000002.1"/>
</dbReference>
<gene>
    <name evidence="2" type="ORF">Pla108_20050</name>
</gene>
<accession>A0A5C6ACS9</accession>
<proteinExistence type="predicted"/>
<comment type="caution">
    <text evidence="2">The sequence shown here is derived from an EMBL/GenBank/DDBJ whole genome shotgun (WGS) entry which is preliminary data.</text>
</comment>
<evidence type="ECO:0000256" key="1">
    <source>
        <dbReference type="SAM" id="SignalP"/>
    </source>
</evidence>
<protein>
    <submittedName>
        <fullName evidence="2">Uncharacterized protein</fullName>
    </submittedName>
</protein>
<reference evidence="2 3" key="1">
    <citation type="submission" date="2019-02" db="EMBL/GenBank/DDBJ databases">
        <title>Deep-cultivation of Planctomycetes and their phenomic and genomic characterization uncovers novel biology.</title>
        <authorList>
            <person name="Wiegand S."/>
            <person name="Jogler M."/>
            <person name="Boedeker C."/>
            <person name="Pinto D."/>
            <person name="Vollmers J."/>
            <person name="Rivas-Marin E."/>
            <person name="Kohn T."/>
            <person name="Peeters S.H."/>
            <person name="Heuer A."/>
            <person name="Rast P."/>
            <person name="Oberbeckmann S."/>
            <person name="Bunk B."/>
            <person name="Jeske O."/>
            <person name="Meyerdierks A."/>
            <person name="Storesund J.E."/>
            <person name="Kallscheuer N."/>
            <person name="Luecker S."/>
            <person name="Lage O.M."/>
            <person name="Pohl T."/>
            <person name="Merkel B.J."/>
            <person name="Hornburger P."/>
            <person name="Mueller R.-W."/>
            <person name="Bruemmer F."/>
            <person name="Labrenz M."/>
            <person name="Spormann A.M."/>
            <person name="Op Den Camp H."/>
            <person name="Overmann J."/>
            <person name="Amann R."/>
            <person name="Jetten M.S.M."/>
            <person name="Mascher T."/>
            <person name="Medema M.H."/>
            <person name="Devos D.P."/>
            <person name="Kaster A.-K."/>
            <person name="Ovreas L."/>
            <person name="Rohde M."/>
            <person name="Galperin M.Y."/>
            <person name="Jogler C."/>
        </authorList>
    </citation>
    <scope>NUCLEOTIDE SEQUENCE [LARGE SCALE GENOMIC DNA]</scope>
    <source>
        <strain evidence="2 3">Pla108</strain>
    </source>
</reference>
<keyword evidence="1" id="KW-0732">Signal</keyword>